<dbReference type="GO" id="GO:0009252">
    <property type="term" value="P:peptidoglycan biosynthetic process"/>
    <property type="evidence" value="ECO:0007669"/>
    <property type="project" value="TreeGrafter"/>
</dbReference>
<organism evidence="2">
    <name type="scientific">marine sediment metagenome</name>
    <dbReference type="NCBI Taxonomy" id="412755"/>
    <lineage>
        <taxon>unclassified sequences</taxon>
        <taxon>metagenomes</taxon>
        <taxon>ecological metagenomes</taxon>
    </lineage>
</organism>
<dbReference type="Gene3D" id="3.40.50.1860">
    <property type="match status" value="1"/>
</dbReference>
<dbReference type="InterPro" id="IPR001920">
    <property type="entry name" value="Asp/Glu_race"/>
</dbReference>
<sequence>MIGVLGSGIVGLTVVRELIKQLPEYDLIYLGDTARAPYGDKSPETVTRWALQNTGFLLEKGATLLVSACNTISSIASETVSKRYDLPVFEVITPGVERALLNSKKFSPFSAKTNLFR</sequence>
<name>A0A0F9GRB5_9ZZZZ</name>
<dbReference type="GO" id="GO:0008881">
    <property type="term" value="F:glutamate racemase activity"/>
    <property type="evidence" value="ECO:0007669"/>
    <property type="project" value="TreeGrafter"/>
</dbReference>
<accession>A0A0F9GRB5</accession>
<dbReference type="PANTHER" id="PTHR21198">
    <property type="entry name" value="GLUTAMATE RACEMASE"/>
    <property type="match status" value="1"/>
</dbReference>
<reference evidence="2" key="1">
    <citation type="journal article" date="2015" name="Nature">
        <title>Complex archaea that bridge the gap between prokaryotes and eukaryotes.</title>
        <authorList>
            <person name="Spang A."/>
            <person name="Saw J.H."/>
            <person name="Jorgensen S.L."/>
            <person name="Zaremba-Niedzwiedzka K."/>
            <person name="Martijn J."/>
            <person name="Lind A.E."/>
            <person name="van Eijk R."/>
            <person name="Schleper C."/>
            <person name="Guy L."/>
            <person name="Ettema T.J."/>
        </authorList>
    </citation>
    <scope>NUCLEOTIDE SEQUENCE</scope>
</reference>
<dbReference type="SUPFAM" id="SSF53681">
    <property type="entry name" value="Aspartate/glutamate racemase"/>
    <property type="match status" value="1"/>
</dbReference>
<keyword evidence="1" id="KW-0413">Isomerase</keyword>
<protein>
    <submittedName>
        <fullName evidence="2">Uncharacterized protein</fullName>
    </submittedName>
</protein>
<evidence type="ECO:0000313" key="2">
    <source>
        <dbReference type="EMBL" id="KKM01295.1"/>
    </source>
</evidence>
<gene>
    <name evidence="2" type="ORF">LCGC14_1795820</name>
</gene>
<dbReference type="PANTHER" id="PTHR21198:SF2">
    <property type="entry name" value="GLUTAMATE RACEMASE"/>
    <property type="match status" value="1"/>
</dbReference>
<evidence type="ECO:0000256" key="1">
    <source>
        <dbReference type="ARBA" id="ARBA00023235"/>
    </source>
</evidence>
<feature type="non-terminal residue" evidence="2">
    <location>
        <position position="117"/>
    </location>
</feature>
<dbReference type="AlphaFoldDB" id="A0A0F9GRB5"/>
<dbReference type="EMBL" id="LAZR01017232">
    <property type="protein sequence ID" value="KKM01295.1"/>
    <property type="molecule type" value="Genomic_DNA"/>
</dbReference>
<comment type="caution">
    <text evidence="2">The sequence shown here is derived from an EMBL/GenBank/DDBJ whole genome shotgun (WGS) entry which is preliminary data.</text>
</comment>
<proteinExistence type="predicted"/>